<evidence type="ECO:0000256" key="1">
    <source>
        <dbReference type="ARBA" id="ARBA00022723"/>
    </source>
</evidence>
<keyword evidence="3 5" id="KW-0862">Zinc</keyword>
<comment type="caution">
    <text evidence="8">The sequence shown here is derived from an EMBL/GenBank/DDBJ whole genome shotgun (WGS) entry which is preliminary data.</text>
</comment>
<feature type="region of interest" description="Disordered" evidence="6">
    <location>
        <begin position="48"/>
        <end position="121"/>
    </location>
</feature>
<dbReference type="PROSITE" id="PS50023">
    <property type="entry name" value="LIM_DOMAIN_2"/>
    <property type="match status" value="3"/>
</dbReference>
<evidence type="ECO:0000256" key="3">
    <source>
        <dbReference type="ARBA" id="ARBA00022833"/>
    </source>
</evidence>
<dbReference type="EMBL" id="JBCLYO010000023">
    <property type="protein sequence ID" value="KAL0079182.1"/>
    <property type="molecule type" value="Genomic_DNA"/>
</dbReference>
<evidence type="ECO:0000313" key="9">
    <source>
        <dbReference type="Proteomes" id="UP001448207"/>
    </source>
</evidence>
<evidence type="ECO:0000256" key="4">
    <source>
        <dbReference type="ARBA" id="ARBA00023038"/>
    </source>
</evidence>
<protein>
    <recommendedName>
        <fullName evidence="7">LIM zinc-binding domain-containing protein</fullName>
    </recommendedName>
</protein>
<dbReference type="Proteomes" id="UP001448207">
    <property type="component" value="Unassembled WGS sequence"/>
</dbReference>
<dbReference type="PROSITE" id="PS00478">
    <property type="entry name" value="LIM_DOMAIN_1"/>
    <property type="match status" value="1"/>
</dbReference>
<feature type="compositionally biased region" description="Polar residues" evidence="6">
    <location>
        <begin position="51"/>
        <end position="65"/>
    </location>
</feature>
<feature type="domain" description="LIM zinc-binding" evidence="7">
    <location>
        <begin position="207"/>
        <end position="269"/>
    </location>
</feature>
<evidence type="ECO:0000256" key="6">
    <source>
        <dbReference type="SAM" id="MobiDB-lite"/>
    </source>
</evidence>
<evidence type="ECO:0000313" key="8">
    <source>
        <dbReference type="EMBL" id="KAL0079182.1"/>
    </source>
</evidence>
<keyword evidence="1 5" id="KW-0479">Metal-binding</keyword>
<dbReference type="PANTHER" id="PTHR24205:SF16">
    <property type="entry name" value="GH01042P-RELATED"/>
    <property type="match status" value="1"/>
</dbReference>
<dbReference type="SUPFAM" id="SSF57716">
    <property type="entry name" value="Glucocorticoid receptor-like (DNA-binding domain)"/>
    <property type="match status" value="3"/>
</dbReference>
<keyword evidence="2" id="KW-0677">Repeat</keyword>
<feature type="domain" description="LIM zinc-binding" evidence="7">
    <location>
        <begin position="270"/>
        <end position="333"/>
    </location>
</feature>
<feature type="domain" description="LIM zinc-binding" evidence="7">
    <location>
        <begin position="145"/>
        <end position="206"/>
    </location>
</feature>
<name>A0ABR3ASR5_PHYBL</name>
<reference evidence="8 9" key="1">
    <citation type="submission" date="2024-04" db="EMBL/GenBank/DDBJ databases">
        <title>Symmetric and asymmetric DNA N6-adenine methylation regulates different biological responses in Mucorales.</title>
        <authorList>
            <consortium name="Lawrence Berkeley National Laboratory"/>
            <person name="Lax C."/>
            <person name="Mondo S.J."/>
            <person name="Osorio-Concepcion M."/>
            <person name="Muszewska A."/>
            <person name="Corrochano-Luque M."/>
            <person name="Gutierrez G."/>
            <person name="Riley R."/>
            <person name="Lipzen A."/>
            <person name="Guo J."/>
            <person name="Hundley H."/>
            <person name="Amirebrahimi M."/>
            <person name="Ng V."/>
            <person name="Lorenzo-Gutierrez D."/>
            <person name="Binder U."/>
            <person name="Yang J."/>
            <person name="Song Y."/>
            <person name="Canovas D."/>
            <person name="Navarro E."/>
            <person name="Freitag M."/>
            <person name="Gabaldon T."/>
            <person name="Grigoriev I.V."/>
            <person name="Corrochano L.M."/>
            <person name="Nicolas F.E."/>
            <person name="Garre V."/>
        </authorList>
    </citation>
    <scope>NUCLEOTIDE SEQUENCE [LARGE SCALE GENOMIC DNA]</scope>
    <source>
        <strain evidence="8 9">L51</strain>
    </source>
</reference>
<evidence type="ECO:0000256" key="5">
    <source>
        <dbReference type="PROSITE-ProRule" id="PRU00125"/>
    </source>
</evidence>
<gene>
    <name evidence="8" type="ORF">J3Q64DRAFT_1682865</name>
</gene>
<keyword evidence="9" id="KW-1185">Reference proteome</keyword>
<organism evidence="8 9">
    <name type="scientific">Phycomyces blakesleeanus</name>
    <dbReference type="NCBI Taxonomy" id="4837"/>
    <lineage>
        <taxon>Eukaryota</taxon>
        <taxon>Fungi</taxon>
        <taxon>Fungi incertae sedis</taxon>
        <taxon>Mucoromycota</taxon>
        <taxon>Mucoromycotina</taxon>
        <taxon>Mucoromycetes</taxon>
        <taxon>Mucorales</taxon>
        <taxon>Phycomycetaceae</taxon>
        <taxon>Phycomyces</taxon>
    </lineage>
</organism>
<proteinExistence type="predicted"/>
<dbReference type="InterPro" id="IPR001781">
    <property type="entry name" value="Znf_LIM"/>
</dbReference>
<evidence type="ECO:0000259" key="7">
    <source>
        <dbReference type="PROSITE" id="PS50023"/>
    </source>
</evidence>
<evidence type="ECO:0000256" key="2">
    <source>
        <dbReference type="ARBA" id="ARBA00022737"/>
    </source>
</evidence>
<keyword evidence="4 5" id="KW-0440">LIM domain</keyword>
<dbReference type="PANTHER" id="PTHR24205">
    <property type="entry name" value="FOUR AND A HALF LIM DOMAINS PROTEIN"/>
    <property type="match status" value="1"/>
</dbReference>
<accession>A0ABR3ASR5</accession>
<dbReference type="Gene3D" id="2.10.110.10">
    <property type="entry name" value="Cysteine Rich Protein"/>
    <property type="match status" value="4"/>
</dbReference>
<dbReference type="Pfam" id="PF00412">
    <property type="entry name" value="LIM"/>
    <property type="match status" value="3"/>
</dbReference>
<sequence>MSNIDRISQILPTVKCSDCGEDVQIHQLGDHICSTMPVMPFMPILKERTKPSYTPTPTQLPSPSISDWARKNNSRSPAPFSYPPISSPASTQSRSNSREEIDSYLEDQNLPRSGGTRFGGEGALDTLMADLKNTMGQDRDSGMSVMCSGCQLPLGFRNIVSHGKEGFHANCYACRVCHIPFRHPQACFEYEEGLYCEKDYSAIKRQPLCDTCEKPIASNVTPIKALGKFYHPGHLECVHCYQPIDFERVGFKEYQGKIYCRPDYKRLFLPMCRACNQPVKGKAVSAMDGSLEGKWHVDCFGCHSCHEPFPDNTFYVFENSPYCKIHYHQLNNSLCRTCDGPIEGPCAQTSEGWRFHPPCFVCFFL</sequence>
<dbReference type="SMART" id="SM00132">
    <property type="entry name" value="LIM"/>
    <property type="match status" value="3"/>
</dbReference>